<evidence type="ECO:0000313" key="3">
    <source>
        <dbReference type="RefSeq" id="XP_022979166.1"/>
    </source>
</evidence>
<organism evidence="2 3">
    <name type="scientific">Cucurbita maxima</name>
    <name type="common">Pumpkin</name>
    <name type="synonym">Winter squash</name>
    <dbReference type="NCBI Taxonomy" id="3661"/>
    <lineage>
        <taxon>Eukaryota</taxon>
        <taxon>Viridiplantae</taxon>
        <taxon>Streptophyta</taxon>
        <taxon>Embryophyta</taxon>
        <taxon>Tracheophyta</taxon>
        <taxon>Spermatophyta</taxon>
        <taxon>Magnoliopsida</taxon>
        <taxon>eudicotyledons</taxon>
        <taxon>Gunneridae</taxon>
        <taxon>Pentapetalae</taxon>
        <taxon>rosids</taxon>
        <taxon>fabids</taxon>
        <taxon>Cucurbitales</taxon>
        <taxon>Cucurbitaceae</taxon>
        <taxon>Cucurbiteae</taxon>
        <taxon>Cucurbita</taxon>
    </lineage>
</organism>
<keyword evidence="1" id="KW-0732">Signal</keyword>
<protein>
    <submittedName>
        <fullName evidence="3">Uncharacterized protein LOC111478885</fullName>
    </submittedName>
</protein>
<proteinExistence type="predicted"/>
<sequence length="88" mass="9626">MEMSFTTTVFFLFLLLTPSFCCCSSSEGGSENGGLGSSQVYEIDYRGPETHSSHISPPHPSHGRPWIVHHHHPLHPPPYPLKGSKVGA</sequence>
<dbReference type="KEGG" id="cmax:111478885"/>
<dbReference type="GeneID" id="111478885"/>
<reference evidence="3" key="1">
    <citation type="submission" date="2025-08" db="UniProtKB">
        <authorList>
            <consortium name="RefSeq"/>
        </authorList>
    </citation>
    <scope>IDENTIFICATION</scope>
    <source>
        <tissue evidence="3">Young leaves</tissue>
    </source>
</reference>
<evidence type="ECO:0000313" key="2">
    <source>
        <dbReference type="Proteomes" id="UP000504608"/>
    </source>
</evidence>
<name>A0A6J1IQ06_CUCMA</name>
<dbReference type="RefSeq" id="XP_022979166.1">
    <property type="nucleotide sequence ID" value="XM_023123398.1"/>
</dbReference>
<accession>A0A6J1IQ06</accession>
<feature type="signal peptide" evidence="1">
    <location>
        <begin position="1"/>
        <end position="21"/>
    </location>
</feature>
<feature type="chain" id="PRO_5026805456" evidence="1">
    <location>
        <begin position="22"/>
        <end position="88"/>
    </location>
</feature>
<gene>
    <name evidence="3" type="primary">LOC111478885</name>
</gene>
<dbReference type="AlphaFoldDB" id="A0A6J1IQ06"/>
<dbReference type="Proteomes" id="UP000504608">
    <property type="component" value="Unplaced"/>
</dbReference>
<keyword evidence="2" id="KW-1185">Reference proteome</keyword>
<evidence type="ECO:0000256" key="1">
    <source>
        <dbReference type="SAM" id="SignalP"/>
    </source>
</evidence>